<organism evidence="1">
    <name type="scientific">Arabidopsis thaliana</name>
    <name type="common">Mouse-ear cress</name>
    <dbReference type="NCBI Taxonomy" id="3702"/>
    <lineage>
        <taxon>Eukaryota</taxon>
        <taxon>Viridiplantae</taxon>
        <taxon>Streptophyta</taxon>
        <taxon>Embryophyta</taxon>
        <taxon>Tracheophyta</taxon>
        <taxon>Spermatophyta</taxon>
        <taxon>Magnoliopsida</taxon>
        <taxon>eudicotyledons</taxon>
        <taxon>Gunneridae</taxon>
        <taxon>Pentapetalae</taxon>
        <taxon>rosids</taxon>
        <taxon>malvids</taxon>
        <taxon>Brassicales</taxon>
        <taxon>Brassicaceae</taxon>
        <taxon>Camelineae</taxon>
        <taxon>Arabidopsis</taxon>
    </lineage>
</organism>
<accession>Q9SVE8</accession>
<proteinExistence type="predicted"/>
<gene>
    <name evidence="1" type="primary">F22I13.140</name>
    <name evidence="2" type="ordered locus">At4g38370</name>
</gene>
<evidence type="ECO:0000313" key="1">
    <source>
        <dbReference type="EMBL" id="CAB37493.1"/>
    </source>
</evidence>
<reference evidence="2" key="4">
    <citation type="submission" date="2000-03" db="EMBL/GenBank/DDBJ databases">
        <authorList>
            <person name="Wedler H."/>
            <person name="Kutzner M."/>
            <person name="Wambutt R."/>
            <person name="Mewes H.W."/>
            <person name="Lemcke K."/>
            <person name="Mayer K.F.X."/>
        </authorList>
    </citation>
    <scope>NUCLEOTIDE SEQUENCE</scope>
</reference>
<protein>
    <submittedName>
        <fullName evidence="2">Uncharacterized protein AT4g38370</fullName>
    </submittedName>
    <submittedName>
        <fullName evidence="1">Uncharacterized protein F22I13.140</fullName>
    </submittedName>
</protein>
<dbReference type="InterPro" id="IPR013078">
    <property type="entry name" value="His_Pase_superF_clade-1"/>
</dbReference>
<dbReference type="AlphaFoldDB" id="Q9SVE8"/>
<dbReference type="InterPro" id="IPR029033">
    <property type="entry name" value="His_PPase_superfam"/>
</dbReference>
<sequence length="261" mass="29432">MDSSSVGNTNRYWVLRHGKSIPNERGLVVSSMENGVLPEYQLAPDGVAQARLAGESFLQQLKESNIELDKVRICYSPFSRTTHTARVVAKVLNLPFDAPQCKVDIRVPKGCSFMHPTYFYICSNLCLSVIQRLFLAEQMMEDLRERYFGPTFELKSHDKYPEIWALDEKDPFMGPEGGESADDVVSRLATAMKSMEAEYQRCAILVVSHGDPLQMLQNVFHSAKQQEGDGLAEKFQLSRVASVLSQHRKFALLTGELRPLI</sequence>
<dbReference type="PIR" id="T05665">
    <property type="entry name" value="T05665"/>
</dbReference>
<reference evidence="1" key="2">
    <citation type="submission" date="1999-02" db="EMBL/GenBank/DDBJ databases">
        <authorList>
            <person name="Bevan M."/>
            <person name="Wedler H."/>
            <person name="Kutzner M."/>
            <person name="Wambutt R."/>
            <person name="Bancroft I."/>
            <person name="Mewes H.W."/>
            <person name="Mayer K.F.X."/>
            <person name="Schueller C."/>
        </authorList>
    </citation>
    <scope>NUCLEOTIDE SEQUENCE</scope>
</reference>
<dbReference type="EMBL" id="AL161593">
    <property type="protein sequence ID" value="CAB80502.1"/>
    <property type="molecule type" value="Genomic_DNA"/>
</dbReference>
<dbReference type="EMBL" id="AL035539">
    <property type="protein sequence ID" value="CAB37493.1"/>
    <property type="molecule type" value="Genomic_DNA"/>
</dbReference>
<dbReference type="Pfam" id="PF00300">
    <property type="entry name" value="His_Phos_1"/>
    <property type="match status" value="2"/>
</dbReference>
<dbReference type="SUPFAM" id="SSF53254">
    <property type="entry name" value="Phosphoglycerate mutase-like"/>
    <property type="match status" value="1"/>
</dbReference>
<reference evidence="1" key="3">
    <citation type="submission" date="1999-02" db="EMBL/GenBank/DDBJ databases">
        <authorList>
            <person name="EU Arabidopsis sequencing project"/>
        </authorList>
    </citation>
    <scope>NUCLEOTIDE SEQUENCE</scope>
</reference>
<dbReference type="Gene3D" id="3.40.50.1240">
    <property type="entry name" value="Phosphoglycerate mutase-like"/>
    <property type="match status" value="1"/>
</dbReference>
<dbReference type="PANTHER" id="PTHR47821">
    <property type="entry name" value="PHOSPHOGLYCERATE MUTASE FAMILY PROTEIN"/>
    <property type="match status" value="1"/>
</dbReference>
<name>Q9SVE8_ARATH</name>
<evidence type="ECO:0000313" key="2">
    <source>
        <dbReference type="EMBL" id="CAB80502.1"/>
    </source>
</evidence>
<dbReference type="PANTHER" id="PTHR47821:SF2">
    <property type="entry name" value="PHOSPHOGLYCERATE MUTASE FAMILY PROTEIN"/>
    <property type="match status" value="1"/>
</dbReference>
<reference key="1">
    <citation type="journal article" date="1999" name="Nature">
        <title>Sequence and analysis of chromosome 4 of the plant Arabidopsis thaliana.</title>
        <authorList>
            <consortium name="EU"/>
            <consortium name="CSHL and WU Arabidopsis Sequencing Project"/>
            <person name="Mayer K."/>
            <person name="Schuller C."/>
            <person name="Wambutt R."/>
            <person name="Murphy G."/>
            <person name="Volckaert G."/>
            <person name="Pohl T."/>
            <person name="Dusterhoft A."/>
            <person name="Stiekema W."/>
            <person name="Entian K.D."/>
            <person name="Terryn N."/>
            <person name="Harris B."/>
            <person name="Ansorge W."/>
            <person name="Brandt P."/>
            <person name="Grivell L."/>
            <person name="Rieger M."/>
            <person name="Weichselgartner M."/>
            <person name="de Simone V."/>
            <person name="Obermaier B."/>
            <person name="Mache R."/>
            <person name="Muller M."/>
            <person name="Kreis M."/>
            <person name="Delseny M."/>
            <person name="Puigdomenech P."/>
            <person name="Watson M."/>
            <person name="Schmidtheini T."/>
            <person name="Reichert B."/>
            <person name="Portatelle D."/>
            <person name="Perez-Alonso M."/>
            <person name="Boutry M."/>
            <person name="Bancroft I."/>
            <person name="Vos P."/>
            <person name="Hoheisel J."/>
            <person name="Zimmermann W."/>
            <person name="Wedler H."/>
            <person name="Ridley P."/>
            <person name="Langham S.A."/>
            <person name="McCullagh B."/>
            <person name="Bilham L."/>
            <person name="Robben J."/>
            <person name="Van der Schueren J."/>
            <person name="Grymonprez B."/>
            <person name="Chuang Y.J."/>
            <person name="Vandenbussche F."/>
            <person name="Braeken M."/>
            <person name="Weltjens I."/>
            <person name="Voet M."/>
            <person name="Bastiaens I."/>
            <person name="Aert R."/>
            <person name="Defoor E."/>
            <person name="Weitzenegger T."/>
            <person name="Bothe G."/>
            <person name="Ramsperger U."/>
            <person name="Hilbert H."/>
            <person name="Braun M."/>
            <person name="Holzer E."/>
            <person name="Brandt A."/>
            <person name="Peters S."/>
            <person name="van Staveren M."/>
            <person name="Dirske W."/>
            <person name="Mooijman P."/>
            <person name="Klein Lankhorst R."/>
            <person name="Rose M."/>
            <person name="Hauf J."/>
            <person name="Kotter P."/>
            <person name="Berneiser S."/>
            <person name="Hempel S."/>
            <person name="Feldpausch M."/>
            <person name="Lamberth S."/>
            <person name="Van den Daele H."/>
            <person name="De Keyser A."/>
            <person name="Buysshaert C."/>
            <person name="Gielen J."/>
            <person name="Villarroel R."/>
            <person name="De Clercq R."/>
            <person name="Van Montagu M."/>
            <person name="Rogers J."/>
            <person name="Cronin A."/>
            <person name="Quail M."/>
            <person name="Bray-Allen S."/>
            <person name="Clark L."/>
            <person name="Doggett J."/>
            <person name="Hall S."/>
            <person name="Kay M."/>
            <person name="Lennard N."/>
            <person name="McLay K."/>
            <person name="Mayes R."/>
            <person name="Pettett A."/>
            <person name="Rajandream M.A."/>
            <person name="Lyne M."/>
            <person name="Benes V."/>
            <person name="Rechmann S."/>
            <person name="Borkova D."/>
            <person name="Blocker H."/>
            <person name="Scharfe M."/>
            <person name="Grimm M."/>
            <person name="Lohnert T.H."/>
            <person name="Dose S."/>
            <person name="de Haan M."/>
            <person name="Maarse A."/>
            <person name="Schafer M."/>
            <person name="Muller-Auer S."/>
            <person name="Gabel C."/>
            <person name="Fuchs M."/>
            <person name="Fartmann B."/>
            <person name="Granderath K."/>
            <person name="Dauner D."/>
            <person name="Herzl A."/>
            <person name="Neumann S."/>
            <person name="Argiriou A."/>
            <person name="Vitale D."/>
            <person name="Liguori R."/>
            <person name="Piravandi E."/>
            <person name="Massenet O."/>
            <person name="Quigley F."/>
            <person name="Clabauld G."/>
            <person name="Mundlein A."/>
            <person name="Felber R."/>
            <person name="Schnabl S."/>
            <person name="Hiller R."/>
            <person name="Schmidt W."/>
            <person name="Lecharny A."/>
            <person name="Aubourg S."/>
            <person name="Chefdor F."/>
            <person name="Cooke R."/>
            <person name="Berger C."/>
            <person name="Montfort A."/>
            <person name="Casacuberta E."/>
            <person name="Gibbons T."/>
            <person name="Weber N."/>
            <person name="Vandenbol M."/>
            <person name="Bargues M."/>
            <person name="Terol J."/>
            <person name="Torres A."/>
            <person name="Perez-Perez A."/>
            <person name="Purnelle B."/>
            <person name="Bent E."/>
            <person name="Johnson S."/>
            <person name="Tacon D."/>
            <person name="Jesse T."/>
            <person name="Heijnen L."/>
            <person name="Schwarz S."/>
            <person name="Scholler P."/>
            <person name="Heber S."/>
            <person name="Francs P."/>
            <person name="Bielke C."/>
            <person name="Frishman D."/>
            <person name="Haase D."/>
            <person name="Lemcke K."/>
            <person name="Mewes H.W."/>
            <person name="Stocker S."/>
            <person name="Zaccaria P."/>
            <person name="Bevan M."/>
            <person name="Wilson R.K."/>
            <person name="de la Bastide M."/>
            <person name="Habermann K."/>
            <person name="Parnell L."/>
            <person name="Dedhia N."/>
            <person name="Gnoj L."/>
            <person name="Schutz K."/>
            <person name="Huang E."/>
            <person name="Spiegel L."/>
            <person name="Sehkon M."/>
            <person name="Murray J."/>
            <person name="Sheet P."/>
            <person name="Cordes M."/>
            <person name="Abu-Threideh J."/>
            <person name="Stoneking T."/>
            <person name="Kalicki J."/>
            <person name="Graves T."/>
            <person name="Harmon G."/>
            <person name="Edwards J."/>
            <person name="Latreille P."/>
            <person name="Courtney L."/>
            <person name="Cloud J."/>
            <person name="Abbott A."/>
            <person name="Scott K."/>
            <person name="Johnson D."/>
            <person name="Minx P."/>
            <person name="Bentley D."/>
            <person name="Fulton B."/>
            <person name="Miller N."/>
            <person name="Greco T."/>
            <person name="Kemp K."/>
            <person name="Kramer J."/>
            <person name="Fulton L."/>
            <person name="Mardis E."/>
            <person name="Dante M."/>
            <person name="Pepin K."/>
            <person name="Hillier L."/>
            <person name="Nelson J."/>
            <person name="Spieth J."/>
            <person name="Ryan E."/>
            <person name="Andrews S."/>
            <person name="Geisel C."/>
            <person name="Layman D."/>
            <person name="Du H."/>
            <person name="Ali J."/>
            <person name="Berghoff A."/>
            <person name="Jones K."/>
            <person name="Drone K."/>
            <person name="Cotton M."/>
            <person name="Joshu C."/>
            <person name="Antonoiu B."/>
            <person name="Zidanic M."/>
            <person name="Strong C."/>
            <person name="Sun H."/>
            <person name="Lamar B."/>
            <person name="Yordan C."/>
            <person name="Ma P."/>
            <person name="Zhong J."/>
            <person name="Preston R."/>
            <person name="Vil D."/>
            <person name="Shekher M."/>
            <person name="Matero A."/>
            <person name="Shah R."/>
            <person name="Swaby I.K."/>
            <person name="O'Shaughnessy A."/>
            <person name="Rodriguez M."/>
            <person name="Hoffmann J."/>
            <person name="Till S."/>
            <person name="Granat S."/>
            <person name="Shohdy N."/>
            <person name="Hasegawa A."/>
            <person name="Hameed A."/>
            <person name="Lodhi M."/>
            <person name="Johnson A."/>
            <person name="Chen E."/>
            <person name="Marra M."/>
            <person name="Martienssen R."/>
            <person name="McCombie W.R."/>
        </authorList>
    </citation>
    <scope>NUCLEOTIDE SEQUENCE [LARGE SCALE GENOMIC DNA]</scope>
    <source>
        <strain>cv. Columbia</strain>
    </source>
</reference>
<dbReference type="CDD" id="cd07067">
    <property type="entry name" value="HP_PGM_like"/>
    <property type="match status" value="1"/>
</dbReference>
<dbReference type="ExpressionAtlas" id="Q9SVE8">
    <property type="expression patterns" value="baseline and differential"/>
</dbReference>